<keyword evidence="2" id="KW-1133">Transmembrane helix</keyword>
<reference evidence="4 5" key="1">
    <citation type="journal article" date="2016" name="Genome Biol. Evol.">
        <title>Divergent and convergent evolution of fungal pathogenicity.</title>
        <authorList>
            <person name="Shang Y."/>
            <person name="Xiao G."/>
            <person name="Zheng P."/>
            <person name="Cen K."/>
            <person name="Zhan S."/>
            <person name="Wang C."/>
        </authorList>
    </citation>
    <scope>NUCLEOTIDE SEQUENCE [LARGE SCALE GENOMIC DNA]</scope>
    <source>
        <strain evidence="4 5">RCEF 4871</strain>
    </source>
</reference>
<dbReference type="AlphaFoldDB" id="A0A162I2Y1"/>
<keyword evidence="5" id="KW-1185">Reference proteome</keyword>
<comment type="caution">
    <text evidence="4">The sequence shown here is derived from an EMBL/GenBank/DDBJ whole genome shotgun (WGS) entry which is preliminary data.</text>
</comment>
<feature type="compositionally biased region" description="Polar residues" evidence="1">
    <location>
        <begin position="248"/>
        <end position="263"/>
    </location>
</feature>
<feature type="region of interest" description="Disordered" evidence="1">
    <location>
        <begin position="246"/>
        <end position="322"/>
    </location>
</feature>
<evidence type="ECO:0000256" key="2">
    <source>
        <dbReference type="SAM" id="Phobius"/>
    </source>
</evidence>
<dbReference type="STRING" id="1081105.A0A162I2Y1"/>
<feature type="transmembrane region" description="Helical" evidence="2">
    <location>
        <begin position="212"/>
        <end position="237"/>
    </location>
</feature>
<gene>
    <name evidence="4" type="ORF">NOR_00238</name>
</gene>
<dbReference type="PROSITE" id="PS51257">
    <property type="entry name" value="PROKAR_LIPOPROTEIN"/>
    <property type="match status" value="1"/>
</dbReference>
<keyword evidence="2" id="KW-0472">Membrane</keyword>
<evidence type="ECO:0000313" key="5">
    <source>
        <dbReference type="Proteomes" id="UP000243498"/>
    </source>
</evidence>
<feature type="compositionally biased region" description="Low complexity" evidence="1">
    <location>
        <begin position="186"/>
        <end position="204"/>
    </location>
</feature>
<dbReference type="OMA" id="VDCASAW"/>
<feature type="compositionally biased region" description="Polar residues" evidence="1">
    <location>
        <begin position="307"/>
        <end position="322"/>
    </location>
</feature>
<evidence type="ECO:0008006" key="6">
    <source>
        <dbReference type="Google" id="ProtNLM"/>
    </source>
</evidence>
<feature type="signal peptide" evidence="3">
    <location>
        <begin position="1"/>
        <end position="18"/>
    </location>
</feature>
<dbReference type="CDD" id="cd12087">
    <property type="entry name" value="TM_EGFR-like"/>
    <property type="match status" value="1"/>
</dbReference>
<organism evidence="4 5">
    <name type="scientific">Metarhizium rileyi (strain RCEF 4871)</name>
    <name type="common">Nomuraea rileyi</name>
    <dbReference type="NCBI Taxonomy" id="1649241"/>
    <lineage>
        <taxon>Eukaryota</taxon>
        <taxon>Fungi</taxon>
        <taxon>Dikarya</taxon>
        <taxon>Ascomycota</taxon>
        <taxon>Pezizomycotina</taxon>
        <taxon>Sordariomycetes</taxon>
        <taxon>Hypocreomycetidae</taxon>
        <taxon>Hypocreales</taxon>
        <taxon>Clavicipitaceae</taxon>
        <taxon>Metarhizium</taxon>
    </lineage>
</organism>
<sequence>MKNALRSFFVALAGLACAAEDASPFMAANINSLNGAGLSNGFGGLVARDSNQCLATQSVCGTEFCMPRGGSCCDTIKGTYCKVRYYCYAKGCCPKGKVCTSSPTDGCPSGKQACGNVCITGSSVCCNSKAGAVGSWCAYPKTCGVDGKCVSRILMTSAIAVPSSSSSSSSSLGSVDARETGSPAATSDGSPSKDTGDSSSSKSSNADEKTPIGAIVGAVVGGIAVIALISVGVLLLLRHKKKQKNAVHGQNGQYQPPLTQPPMQQHPPGASPYMANVSPAQGIGYPPSQGSPPPPPPGQSPALAVANQVSSSTGTYSTDIKTGAHSVSPTGFATVSCTPAQTHASQGHNVGEQPILHEMSARSGDDHRGNIHELS</sequence>
<evidence type="ECO:0000313" key="4">
    <source>
        <dbReference type="EMBL" id="OAA51645.1"/>
    </source>
</evidence>
<dbReference type="EMBL" id="AZHC01000001">
    <property type="protein sequence ID" value="OAA51645.1"/>
    <property type="molecule type" value="Genomic_DNA"/>
</dbReference>
<keyword evidence="3" id="KW-0732">Signal</keyword>
<accession>A0A162I2Y1</accession>
<keyword evidence="2" id="KW-0812">Transmembrane</keyword>
<name>A0A162I2Y1_METRR</name>
<feature type="chain" id="PRO_5007835240" description="Mid2 domain-containing protein" evidence="3">
    <location>
        <begin position="19"/>
        <end position="375"/>
    </location>
</feature>
<dbReference type="Proteomes" id="UP000243498">
    <property type="component" value="Unassembled WGS sequence"/>
</dbReference>
<feature type="compositionally biased region" description="Pro residues" evidence="1">
    <location>
        <begin position="289"/>
        <end position="299"/>
    </location>
</feature>
<protein>
    <recommendedName>
        <fullName evidence="6">Mid2 domain-containing protein</fullName>
    </recommendedName>
</protein>
<proteinExistence type="predicted"/>
<evidence type="ECO:0000256" key="1">
    <source>
        <dbReference type="SAM" id="MobiDB-lite"/>
    </source>
</evidence>
<feature type="region of interest" description="Disordered" evidence="1">
    <location>
        <begin position="162"/>
        <end position="208"/>
    </location>
</feature>
<evidence type="ECO:0000256" key="3">
    <source>
        <dbReference type="SAM" id="SignalP"/>
    </source>
</evidence>
<dbReference type="OrthoDB" id="5152093at2759"/>